<dbReference type="Pfam" id="PF00034">
    <property type="entry name" value="Cytochrom_C"/>
    <property type="match status" value="1"/>
</dbReference>
<organism evidence="7 8">
    <name type="scientific">Nisaea acidiphila</name>
    <dbReference type="NCBI Taxonomy" id="1862145"/>
    <lineage>
        <taxon>Bacteria</taxon>
        <taxon>Pseudomonadati</taxon>
        <taxon>Pseudomonadota</taxon>
        <taxon>Alphaproteobacteria</taxon>
        <taxon>Rhodospirillales</taxon>
        <taxon>Thalassobaculaceae</taxon>
        <taxon>Nisaea</taxon>
    </lineage>
</organism>
<dbReference type="GO" id="GO:0020037">
    <property type="term" value="F:heme binding"/>
    <property type="evidence" value="ECO:0007669"/>
    <property type="project" value="InterPro"/>
</dbReference>
<dbReference type="Gene3D" id="1.10.760.10">
    <property type="entry name" value="Cytochrome c-like domain"/>
    <property type="match status" value="1"/>
</dbReference>
<protein>
    <submittedName>
        <fullName evidence="7">Sulfur oxidation c-type cytochrome SoxX</fullName>
    </submittedName>
</protein>
<feature type="domain" description="Cytochrome c" evidence="6">
    <location>
        <begin position="44"/>
        <end position="150"/>
    </location>
</feature>
<reference evidence="7" key="1">
    <citation type="submission" date="2022-08" db="EMBL/GenBank/DDBJ databases">
        <title>Nisaea acidiphila sp. nov., isolated from a marine algal debris and emended description of the genus Nisaea Urios et al. 2008.</title>
        <authorList>
            <person name="Kwon K."/>
        </authorList>
    </citation>
    <scope>NUCLEOTIDE SEQUENCE</scope>
    <source>
        <strain evidence="7">MEBiC11861</strain>
    </source>
</reference>
<dbReference type="GO" id="GO:0009055">
    <property type="term" value="F:electron transfer activity"/>
    <property type="evidence" value="ECO:0007669"/>
    <property type="project" value="InterPro"/>
</dbReference>
<evidence type="ECO:0000256" key="3">
    <source>
        <dbReference type="ARBA" id="ARBA00023004"/>
    </source>
</evidence>
<keyword evidence="1 4" id="KW-0349">Heme</keyword>
<accession>A0A9J7AYN6</accession>
<feature type="chain" id="PRO_5039919445" evidence="5">
    <location>
        <begin position="21"/>
        <end position="152"/>
    </location>
</feature>
<dbReference type="Proteomes" id="UP001060336">
    <property type="component" value="Chromosome"/>
</dbReference>
<keyword evidence="8" id="KW-1185">Reference proteome</keyword>
<evidence type="ECO:0000259" key="6">
    <source>
        <dbReference type="PROSITE" id="PS51007"/>
    </source>
</evidence>
<gene>
    <name evidence="7" type="primary">soxX</name>
    <name evidence="7" type="ORF">NUH88_07560</name>
</gene>
<keyword evidence="2 4" id="KW-0479">Metal-binding</keyword>
<dbReference type="KEGG" id="naci:NUH88_07560"/>
<evidence type="ECO:0000313" key="8">
    <source>
        <dbReference type="Proteomes" id="UP001060336"/>
    </source>
</evidence>
<dbReference type="SUPFAM" id="SSF46626">
    <property type="entry name" value="Cytochrome c"/>
    <property type="match status" value="1"/>
</dbReference>
<proteinExistence type="predicted"/>
<dbReference type="InterPro" id="IPR009056">
    <property type="entry name" value="Cyt_c-like_dom"/>
</dbReference>
<dbReference type="InterPro" id="IPR030999">
    <property type="entry name" value="Thiosulf_SoxX"/>
</dbReference>
<name>A0A9J7AYN6_9PROT</name>
<sequence>MRIVVTTALALLIGISGVSAETVKPGEVKIVDGALAKPLTDKAGDPAKGRQWFMGRKLGNCLACHVNADLADQPYHGEVGPPLDGVAGRWSAEELRAIVVNSKEALSPETIMPAFYRDSGYHRVAEKFQGKTILSAQQVEDVVAYLMTLKDE</sequence>
<dbReference type="GO" id="GO:0046872">
    <property type="term" value="F:metal ion binding"/>
    <property type="evidence" value="ECO:0007669"/>
    <property type="project" value="UniProtKB-KW"/>
</dbReference>
<dbReference type="RefSeq" id="WP_257771099.1">
    <property type="nucleotide sequence ID" value="NZ_CP102480.1"/>
</dbReference>
<dbReference type="AlphaFoldDB" id="A0A9J7AYN6"/>
<evidence type="ECO:0000256" key="4">
    <source>
        <dbReference type="PROSITE-ProRule" id="PRU00433"/>
    </source>
</evidence>
<evidence type="ECO:0000256" key="5">
    <source>
        <dbReference type="SAM" id="SignalP"/>
    </source>
</evidence>
<evidence type="ECO:0000313" key="7">
    <source>
        <dbReference type="EMBL" id="UUX51545.1"/>
    </source>
</evidence>
<dbReference type="PROSITE" id="PS51007">
    <property type="entry name" value="CYTC"/>
    <property type="match status" value="1"/>
</dbReference>
<keyword evidence="5" id="KW-0732">Signal</keyword>
<evidence type="ECO:0000256" key="1">
    <source>
        <dbReference type="ARBA" id="ARBA00022617"/>
    </source>
</evidence>
<feature type="signal peptide" evidence="5">
    <location>
        <begin position="1"/>
        <end position="20"/>
    </location>
</feature>
<dbReference type="InterPro" id="IPR036909">
    <property type="entry name" value="Cyt_c-like_dom_sf"/>
</dbReference>
<dbReference type="NCBIfam" id="TIGR04485">
    <property type="entry name" value="thiosulf_SoxX"/>
    <property type="match status" value="1"/>
</dbReference>
<dbReference type="EMBL" id="CP102480">
    <property type="protein sequence ID" value="UUX51545.1"/>
    <property type="molecule type" value="Genomic_DNA"/>
</dbReference>
<keyword evidence="3 4" id="KW-0408">Iron</keyword>
<evidence type="ECO:0000256" key="2">
    <source>
        <dbReference type="ARBA" id="ARBA00022723"/>
    </source>
</evidence>